<sequence>MKTATHSRRGLPTRRTRISLCIGGALALACGFATADLKVIEDRGGQDASRYYEALGGKAASRAQGHPLRQVSEANMLPVRAQRVTPGLVQRREINAPGLRPFFMVGDDDLSRQWLVERGEALSAIGAVGMVVNVETAGRLAQLRALAPDLRMLPAAGDDVAERLGLDHYPVLITAQSVEQ</sequence>
<dbReference type="InterPro" id="IPR021300">
    <property type="entry name" value="Integr_conj_element_PFL4695"/>
</dbReference>
<dbReference type="NCBIfam" id="TIGR03765">
    <property type="entry name" value="ICE_PFL_4695"/>
    <property type="match status" value="1"/>
</dbReference>
<feature type="chain" id="PRO_5018549692" evidence="1">
    <location>
        <begin position="36"/>
        <end position="180"/>
    </location>
</feature>
<evidence type="ECO:0000313" key="3">
    <source>
        <dbReference type="Proteomes" id="UP000276506"/>
    </source>
</evidence>
<gene>
    <name evidence="2" type="ORF">EGJ28_22420</name>
</gene>
<dbReference type="AlphaFoldDB" id="A0A3R9AJX8"/>
<dbReference type="RefSeq" id="WP_125882622.1">
    <property type="nucleotide sequence ID" value="NZ_RHQL01000023.1"/>
</dbReference>
<organism evidence="2 3">
    <name type="scientific">Stutzerimonas xanthomarina</name>
    <dbReference type="NCBI Taxonomy" id="271420"/>
    <lineage>
        <taxon>Bacteria</taxon>
        <taxon>Pseudomonadati</taxon>
        <taxon>Pseudomonadota</taxon>
        <taxon>Gammaproteobacteria</taxon>
        <taxon>Pseudomonadales</taxon>
        <taxon>Pseudomonadaceae</taxon>
        <taxon>Stutzerimonas</taxon>
    </lineage>
</organism>
<reference evidence="2 3" key="1">
    <citation type="submission" date="2018-10" db="EMBL/GenBank/DDBJ databases">
        <title>Transmission dynamics of multidrug resistant bacteria on intensive care unit surfaces.</title>
        <authorList>
            <person name="D'Souza A.W."/>
            <person name="Potter R.F."/>
            <person name="Wallace M."/>
            <person name="Shupe A."/>
            <person name="Patel S."/>
            <person name="Sun S."/>
            <person name="Gul D."/>
            <person name="Kwon J.H."/>
            <person name="Andleeb S."/>
            <person name="Burnham C.-A.D."/>
            <person name="Dantas G."/>
        </authorList>
    </citation>
    <scope>NUCLEOTIDE SEQUENCE [LARGE SCALE GENOMIC DNA]</scope>
    <source>
        <strain evidence="2 3">PX_177</strain>
    </source>
</reference>
<keyword evidence="1" id="KW-0732">Signal</keyword>
<evidence type="ECO:0000256" key="1">
    <source>
        <dbReference type="SAM" id="SignalP"/>
    </source>
</evidence>
<dbReference type="PROSITE" id="PS51257">
    <property type="entry name" value="PROKAR_LIPOPROTEIN"/>
    <property type="match status" value="1"/>
</dbReference>
<dbReference type="EMBL" id="RHQL01000023">
    <property type="protein sequence ID" value="RRV04331.1"/>
    <property type="molecule type" value="Genomic_DNA"/>
</dbReference>
<accession>A0A3R9AJX8</accession>
<dbReference type="Proteomes" id="UP000276506">
    <property type="component" value="Unassembled WGS sequence"/>
</dbReference>
<name>A0A3R9AJX8_9GAMM</name>
<feature type="signal peptide" evidence="1">
    <location>
        <begin position="1"/>
        <end position="35"/>
    </location>
</feature>
<evidence type="ECO:0000313" key="2">
    <source>
        <dbReference type="EMBL" id="RRV04331.1"/>
    </source>
</evidence>
<dbReference type="Pfam" id="PF11072">
    <property type="entry name" value="DUF2859"/>
    <property type="match status" value="1"/>
</dbReference>
<comment type="caution">
    <text evidence="2">The sequence shown here is derived from an EMBL/GenBank/DDBJ whole genome shotgun (WGS) entry which is preliminary data.</text>
</comment>
<protein>
    <submittedName>
        <fullName evidence="2">Integrating conjugative element protein</fullName>
    </submittedName>
</protein>
<proteinExistence type="predicted"/>